<feature type="region of interest" description="Disordered" evidence="1">
    <location>
        <begin position="1"/>
        <end position="35"/>
    </location>
</feature>
<comment type="caution">
    <text evidence="2">The sequence shown here is derived from an EMBL/GenBank/DDBJ whole genome shotgun (WGS) entry which is preliminary data.</text>
</comment>
<name>A0AAD8KAG4_TARER</name>
<dbReference type="Proteomes" id="UP001229421">
    <property type="component" value="Unassembled WGS sequence"/>
</dbReference>
<dbReference type="InterPro" id="IPR040294">
    <property type="entry name" value="Nodulin-rel_1/2"/>
</dbReference>
<reference evidence="2" key="1">
    <citation type="journal article" date="2023" name="bioRxiv">
        <title>Improved chromosome-level genome assembly for marigold (Tagetes erecta).</title>
        <authorList>
            <person name="Jiang F."/>
            <person name="Yuan L."/>
            <person name="Wang S."/>
            <person name="Wang H."/>
            <person name="Xu D."/>
            <person name="Wang A."/>
            <person name="Fan W."/>
        </authorList>
    </citation>
    <scope>NUCLEOTIDE SEQUENCE</scope>
    <source>
        <strain evidence="2">WSJ</strain>
        <tissue evidence="2">Leaf</tissue>
    </source>
</reference>
<dbReference type="EMBL" id="JAUHHV010000008">
    <property type="protein sequence ID" value="KAK1415945.1"/>
    <property type="molecule type" value="Genomic_DNA"/>
</dbReference>
<evidence type="ECO:0000313" key="3">
    <source>
        <dbReference type="Proteomes" id="UP001229421"/>
    </source>
</evidence>
<gene>
    <name evidence="2" type="ORF">QVD17_31733</name>
</gene>
<organism evidence="2 3">
    <name type="scientific">Tagetes erecta</name>
    <name type="common">African marigold</name>
    <dbReference type="NCBI Taxonomy" id="13708"/>
    <lineage>
        <taxon>Eukaryota</taxon>
        <taxon>Viridiplantae</taxon>
        <taxon>Streptophyta</taxon>
        <taxon>Embryophyta</taxon>
        <taxon>Tracheophyta</taxon>
        <taxon>Spermatophyta</taxon>
        <taxon>Magnoliopsida</taxon>
        <taxon>eudicotyledons</taxon>
        <taxon>Gunneridae</taxon>
        <taxon>Pentapetalae</taxon>
        <taxon>asterids</taxon>
        <taxon>campanulids</taxon>
        <taxon>Asterales</taxon>
        <taxon>Asteraceae</taxon>
        <taxon>Asteroideae</taxon>
        <taxon>Heliantheae alliance</taxon>
        <taxon>Tageteae</taxon>
        <taxon>Tagetes</taxon>
    </lineage>
</organism>
<protein>
    <submittedName>
        <fullName evidence="2">Uncharacterized protein</fullName>
    </submittedName>
</protein>
<sequence length="98" mass="10581">MDTFNKLSGGDDHNKSNSNSNPHQSSSNSHLMSSAKVVAEAAQLAANKQSNKIDKHKVAGATADLLDAAKKHHMFDETQGVGKYLNKADGYLHKYANK</sequence>
<dbReference type="GO" id="GO:0010115">
    <property type="term" value="P:regulation of abscisic acid biosynthetic process"/>
    <property type="evidence" value="ECO:0007669"/>
    <property type="project" value="InterPro"/>
</dbReference>
<keyword evidence="3" id="KW-1185">Reference proteome</keyword>
<feature type="compositionally biased region" description="Low complexity" evidence="1">
    <location>
        <begin position="16"/>
        <end position="35"/>
    </location>
</feature>
<dbReference type="GO" id="GO:0009408">
    <property type="term" value="P:response to heat"/>
    <property type="evidence" value="ECO:0007669"/>
    <property type="project" value="InterPro"/>
</dbReference>
<dbReference type="PANTHER" id="PTHR35098:SF11">
    <property type="entry name" value="NODULIN-RELATED PROTEIN 1-LIKE"/>
    <property type="match status" value="1"/>
</dbReference>
<evidence type="ECO:0000256" key="1">
    <source>
        <dbReference type="SAM" id="MobiDB-lite"/>
    </source>
</evidence>
<proteinExistence type="predicted"/>
<dbReference type="PANTHER" id="PTHR35098">
    <property type="entry name" value="EXPRESSED PROTEIN"/>
    <property type="match status" value="1"/>
</dbReference>
<dbReference type="AlphaFoldDB" id="A0AAD8KAG4"/>
<accession>A0AAD8KAG4</accession>
<evidence type="ECO:0000313" key="2">
    <source>
        <dbReference type="EMBL" id="KAK1415945.1"/>
    </source>
</evidence>